<evidence type="ECO:0000256" key="1">
    <source>
        <dbReference type="SAM" id="Phobius"/>
    </source>
</evidence>
<dbReference type="STRING" id="413882.AAW51_4473"/>
<protein>
    <recommendedName>
        <fullName evidence="4">Toxin CptA</fullName>
    </recommendedName>
</protein>
<evidence type="ECO:0000313" key="2">
    <source>
        <dbReference type="EMBL" id="AKJ31164.1"/>
    </source>
</evidence>
<reference evidence="2 3" key="1">
    <citation type="submission" date="2015-05" db="EMBL/GenBank/DDBJ databases">
        <authorList>
            <person name="Tang B."/>
            <person name="Yu Y."/>
        </authorList>
    </citation>
    <scope>NUCLEOTIDE SEQUENCE [LARGE SCALE GENOMIC DNA]</scope>
    <source>
        <strain evidence="2 3">DSM 7029</strain>
    </source>
</reference>
<feature type="transmembrane region" description="Helical" evidence="1">
    <location>
        <begin position="20"/>
        <end position="38"/>
    </location>
</feature>
<keyword evidence="1" id="KW-0812">Transmembrane</keyword>
<evidence type="ECO:0008006" key="4">
    <source>
        <dbReference type="Google" id="ProtNLM"/>
    </source>
</evidence>
<keyword evidence="1" id="KW-1133">Transmembrane helix</keyword>
<name>A0A0G3BNY4_9BURK</name>
<keyword evidence="1" id="KW-0472">Membrane</keyword>
<organism evidence="2 3">
    <name type="scientific">Caldimonas brevitalea</name>
    <dbReference type="NCBI Taxonomy" id="413882"/>
    <lineage>
        <taxon>Bacteria</taxon>
        <taxon>Pseudomonadati</taxon>
        <taxon>Pseudomonadota</taxon>
        <taxon>Betaproteobacteria</taxon>
        <taxon>Burkholderiales</taxon>
        <taxon>Sphaerotilaceae</taxon>
        <taxon>Caldimonas</taxon>
    </lineage>
</organism>
<dbReference type="AlphaFoldDB" id="A0A0G3BNY4"/>
<dbReference type="EMBL" id="CP011371">
    <property type="protein sequence ID" value="AKJ31164.1"/>
    <property type="molecule type" value="Genomic_DNA"/>
</dbReference>
<sequence length="160" mass="17715">MSTAPALQVTVRHYGQWQAAVAVLLAVSAASLAGWWPALRERPVLGAAFGLVSVLTFVLAARQWRRPPCRLQWDGQQWRWQLLGRAASVEYAGRVEVLADLGPWLWLRLCPEQGGWRGRLYLPVQARGLPLSWHALRCALYSPTPAASSSAATNPALHER</sequence>
<gene>
    <name evidence="2" type="ORF">AAW51_4473</name>
</gene>
<proteinExistence type="predicted"/>
<keyword evidence="3" id="KW-1185">Reference proteome</keyword>
<dbReference type="OrthoDB" id="9157092at2"/>
<feature type="transmembrane region" description="Helical" evidence="1">
    <location>
        <begin position="44"/>
        <end position="61"/>
    </location>
</feature>
<dbReference type="Proteomes" id="UP000035352">
    <property type="component" value="Chromosome"/>
</dbReference>
<evidence type="ECO:0000313" key="3">
    <source>
        <dbReference type="Proteomes" id="UP000035352"/>
    </source>
</evidence>
<dbReference type="RefSeq" id="WP_047196357.1">
    <property type="nucleotide sequence ID" value="NZ_CP011371.1"/>
</dbReference>
<accession>A0A0G3BNY4</accession>
<dbReference type="KEGG" id="pbh:AAW51_4473"/>